<dbReference type="EMBL" id="JAUSZT010000003">
    <property type="protein sequence ID" value="MDQ0996930.1"/>
    <property type="molecule type" value="Genomic_DNA"/>
</dbReference>
<accession>A0ABU0S864</accession>
<proteinExistence type="predicted"/>
<name>A0ABU0S864_9HYPH</name>
<keyword evidence="2" id="KW-1185">Reference proteome</keyword>
<protein>
    <submittedName>
        <fullName evidence="1">Uncharacterized protein</fullName>
    </submittedName>
</protein>
<comment type="caution">
    <text evidence="1">The sequence shown here is derived from an EMBL/GenBank/DDBJ whole genome shotgun (WGS) entry which is preliminary data.</text>
</comment>
<dbReference type="Proteomes" id="UP001237780">
    <property type="component" value="Unassembled WGS sequence"/>
</dbReference>
<evidence type="ECO:0000313" key="1">
    <source>
        <dbReference type="EMBL" id="MDQ0996930.1"/>
    </source>
</evidence>
<gene>
    <name evidence="1" type="ORF">QFZ34_002112</name>
</gene>
<sequence length="57" mass="6106">MCCCAIWEGTREALEKFPICEDCQGAHVDEGGNALEGCGYSPVECNTCGWRPCDGSC</sequence>
<evidence type="ECO:0000313" key="2">
    <source>
        <dbReference type="Proteomes" id="UP001237780"/>
    </source>
</evidence>
<organism evidence="1 2">
    <name type="scientific">Phyllobacterium ifriqiyense</name>
    <dbReference type="NCBI Taxonomy" id="314238"/>
    <lineage>
        <taxon>Bacteria</taxon>
        <taxon>Pseudomonadati</taxon>
        <taxon>Pseudomonadota</taxon>
        <taxon>Alphaproteobacteria</taxon>
        <taxon>Hyphomicrobiales</taxon>
        <taxon>Phyllobacteriaceae</taxon>
        <taxon>Phyllobacterium</taxon>
    </lineage>
</organism>
<reference evidence="1 2" key="1">
    <citation type="submission" date="2023-07" db="EMBL/GenBank/DDBJ databases">
        <title>Comparative genomics of wheat-associated soil bacteria to identify genetic determinants of phenazine resistance.</title>
        <authorList>
            <person name="Mouncey N."/>
        </authorList>
    </citation>
    <scope>NUCLEOTIDE SEQUENCE [LARGE SCALE GENOMIC DNA]</scope>
    <source>
        <strain evidence="1 2">W4I11</strain>
    </source>
</reference>